<evidence type="ECO:0000313" key="3">
    <source>
        <dbReference type="Proteomes" id="UP000601435"/>
    </source>
</evidence>
<reference evidence="2" key="1">
    <citation type="submission" date="2021-02" db="EMBL/GenBank/DDBJ databases">
        <authorList>
            <person name="Dougan E. K."/>
            <person name="Rhodes N."/>
            <person name="Thang M."/>
            <person name="Chan C."/>
        </authorList>
    </citation>
    <scope>NUCLEOTIDE SEQUENCE</scope>
</reference>
<dbReference type="AlphaFoldDB" id="A0A812MKP3"/>
<evidence type="ECO:0000256" key="1">
    <source>
        <dbReference type="SAM" id="MobiDB-lite"/>
    </source>
</evidence>
<sequence length="60" mass="5878">VSGSAPPVRAVGAVAKAAAAAPAPEKAYLALGLPAPQTERDAEDDSMDDEESADAGKAAE</sequence>
<comment type="caution">
    <text evidence="2">The sequence shown here is derived from an EMBL/GenBank/DDBJ whole genome shotgun (WGS) entry which is preliminary data.</text>
</comment>
<organism evidence="2 3">
    <name type="scientific">Symbiodinium necroappetens</name>
    <dbReference type="NCBI Taxonomy" id="1628268"/>
    <lineage>
        <taxon>Eukaryota</taxon>
        <taxon>Sar</taxon>
        <taxon>Alveolata</taxon>
        <taxon>Dinophyceae</taxon>
        <taxon>Suessiales</taxon>
        <taxon>Symbiodiniaceae</taxon>
        <taxon>Symbiodinium</taxon>
    </lineage>
</organism>
<keyword evidence="3" id="KW-1185">Reference proteome</keyword>
<feature type="compositionally biased region" description="Acidic residues" evidence="1">
    <location>
        <begin position="41"/>
        <end position="53"/>
    </location>
</feature>
<feature type="non-terminal residue" evidence="2">
    <location>
        <position position="60"/>
    </location>
</feature>
<proteinExistence type="predicted"/>
<protein>
    <submittedName>
        <fullName evidence="2">NRT2.5 protein</fullName>
    </submittedName>
</protein>
<dbReference type="Proteomes" id="UP000601435">
    <property type="component" value="Unassembled WGS sequence"/>
</dbReference>
<dbReference type="EMBL" id="CAJNJA010011265">
    <property type="protein sequence ID" value="CAE7269325.1"/>
    <property type="molecule type" value="Genomic_DNA"/>
</dbReference>
<feature type="non-terminal residue" evidence="2">
    <location>
        <position position="1"/>
    </location>
</feature>
<evidence type="ECO:0000313" key="2">
    <source>
        <dbReference type="EMBL" id="CAE7269325.1"/>
    </source>
</evidence>
<name>A0A812MKP3_9DINO</name>
<gene>
    <name evidence="2" type="primary">NRT2.5</name>
    <name evidence="2" type="ORF">SNEC2469_LOCUS6419</name>
</gene>
<accession>A0A812MKP3</accession>
<feature type="region of interest" description="Disordered" evidence="1">
    <location>
        <begin position="30"/>
        <end position="60"/>
    </location>
</feature>